<reference evidence="1" key="1">
    <citation type="submission" date="2021-06" db="EMBL/GenBank/DDBJ databases">
        <authorList>
            <person name="Kallberg Y."/>
            <person name="Tangrot J."/>
            <person name="Rosling A."/>
        </authorList>
    </citation>
    <scope>NUCLEOTIDE SEQUENCE</scope>
    <source>
        <strain evidence="1">MA461A</strain>
    </source>
</reference>
<evidence type="ECO:0000313" key="2">
    <source>
        <dbReference type="Proteomes" id="UP000789920"/>
    </source>
</evidence>
<dbReference type="Proteomes" id="UP000789920">
    <property type="component" value="Unassembled WGS sequence"/>
</dbReference>
<gene>
    <name evidence="1" type="ORF">RPERSI_LOCUS8623</name>
</gene>
<sequence length="224" mass="26524">MSIAKEVIKHDEGGKQVKEETRKFKFTHDWLKPHLPYWEKNLSCLKNKKINVLEIGAFEGRSTTWILEELCKNPESKLITTDIFLKIFPNNDNETTFHENIKKTCKENQIEVIKNKSIDTLINLNHEKKMKFDFIYIDGSHESHDVLSDAVLSWNLLKEGGIMILDDYEWDFFEEEYLNPRIAIDSFLRCYQTQIEIIDKYYQVTIRKITKEGTRTVREGKTID</sequence>
<comment type="caution">
    <text evidence="1">The sequence shown here is derived from an EMBL/GenBank/DDBJ whole genome shotgun (WGS) entry which is preliminary data.</text>
</comment>
<proteinExistence type="predicted"/>
<dbReference type="EMBL" id="CAJVQC010015708">
    <property type="protein sequence ID" value="CAG8669730.1"/>
    <property type="molecule type" value="Genomic_DNA"/>
</dbReference>
<name>A0ACA9NSE8_9GLOM</name>
<evidence type="ECO:0000313" key="1">
    <source>
        <dbReference type="EMBL" id="CAG8669730.1"/>
    </source>
</evidence>
<protein>
    <submittedName>
        <fullName evidence="1">34331_t:CDS:1</fullName>
    </submittedName>
</protein>
<organism evidence="1 2">
    <name type="scientific">Racocetra persica</name>
    <dbReference type="NCBI Taxonomy" id="160502"/>
    <lineage>
        <taxon>Eukaryota</taxon>
        <taxon>Fungi</taxon>
        <taxon>Fungi incertae sedis</taxon>
        <taxon>Mucoromycota</taxon>
        <taxon>Glomeromycotina</taxon>
        <taxon>Glomeromycetes</taxon>
        <taxon>Diversisporales</taxon>
        <taxon>Gigasporaceae</taxon>
        <taxon>Racocetra</taxon>
    </lineage>
</organism>
<accession>A0ACA9NSE8</accession>
<keyword evidence="2" id="KW-1185">Reference proteome</keyword>